<dbReference type="AlphaFoldDB" id="A0A7X5LM31"/>
<keyword evidence="1" id="KW-0902">Two-component regulatory system</keyword>
<dbReference type="GO" id="GO:0000160">
    <property type="term" value="P:phosphorelay signal transduction system"/>
    <property type="evidence" value="ECO:0007669"/>
    <property type="project" value="UniProtKB-KW"/>
</dbReference>
<comment type="caution">
    <text evidence="4">The sequence shown here is derived from an EMBL/GenBank/DDBJ whole genome shotgun (WGS) entry which is preliminary data.</text>
</comment>
<evidence type="ECO:0000259" key="3">
    <source>
        <dbReference type="PROSITE" id="PS50894"/>
    </source>
</evidence>
<dbReference type="SUPFAM" id="SSF47226">
    <property type="entry name" value="Histidine-containing phosphotransfer domain, HPT domain"/>
    <property type="match status" value="1"/>
</dbReference>
<evidence type="ECO:0000256" key="2">
    <source>
        <dbReference type="PROSITE-ProRule" id="PRU00110"/>
    </source>
</evidence>
<dbReference type="InterPro" id="IPR008207">
    <property type="entry name" value="Sig_transdc_His_kin_Hpt_dom"/>
</dbReference>
<gene>
    <name evidence="4" type="ORF">GTH32_11905</name>
</gene>
<dbReference type="Proteomes" id="UP000470213">
    <property type="component" value="Unassembled WGS sequence"/>
</dbReference>
<keyword evidence="5" id="KW-1185">Reference proteome</keyword>
<dbReference type="Gene3D" id="1.20.120.160">
    <property type="entry name" value="HPT domain"/>
    <property type="match status" value="1"/>
</dbReference>
<accession>A0A7X5LM31</accession>
<reference evidence="4 5" key="1">
    <citation type="submission" date="2020-01" db="EMBL/GenBank/DDBJ databases">
        <authorList>
            <person name="Chen J."/>
            <person name="Zhu S."/>
            <person name="Yang J."/>
        </authorList>
    </citation>
    <scope>NUCLEOTIDE SEQUENCE [LARGE SCALE GENOMIC DNA]</scope>
    <source>
        <strain evidence="4 5">345S023</strain>
    </source>
</reference>
<evidence type="ECO:0000313" key="4">
    <source>
        <dbReference type="EMBL" id="NDV91882.1"/>
    </source>
</evidence>
<proteinExistence type="predicted"/>
<sequence>MDQSAAVLDIDFGMSQLSGNRTLLLTLLNKFSDEYRSLNDDLQSLMRQGEFDKAYSLLHTLKGVSGNLGLFALHHASKSVENTVRTEKTLPEDYPHFISLLEETLVSIAALSSEPTGNASPKADDALAMQAKSQMMAALKASEFIAQDRLDEWLDNLALSEHTRQSLEDAVDELDYEHAIELLDGV</sequence>
<keyword evidence="2" id="KW-0597">Phosphoprotein</keyword>
<protein>
    <submittedName>
        <fullName evidence="4">Histidine kinase</fullName>
    </submittedName>
</protein>
<dbReference type="PROSITE" id="PS50894">
    <property type="entry name" value="HPT"/>
    <property type="match status" value="1"/>
</dbReference>
<dbReference type="Pfam" id="PF01627">
    <property type="entry name" value="Hpt"/>
    <property type="match status" value="1"/>
</dbReference>
<feature type="domain" description="HPt" evidence="3">
    <location>
        <begin position="20"/>
        <end position="115"/>
    </location>
</feature>
<organism evidence="4 5">
    <name type="scientific">Alteromonas profundi</name>
    <dbReference type="NCBI Taxonomy" id="2696062"/>
    <lineage>
        <taxon>Bacteria</taxon>
        <taxon>Pseudomonadati</taxon>
        <taxon>Pseudomonadota</taxon>
        <taxon>Gammaproteobacteria</taxon>
        <taxon>Alteromonadales</taxon>
        <taxon>Alteromonadaceae</taxon>
        <taxon>Alteromonas/Salinimonas group</taxon>
        <taxon>Alteromonas</taxon>
    </lineage>
</organism>
<evidence type="ECO:0000256" key="1">
    <source>
        <dbReference type="ARBA" id="ARBA00023012"/>
    </source>
</evidence>
<evidence type="ECO:0000313" key="5">
    <source>
        <dbReference type="Proteomes" id="UP000470213"/>
    </source>
</evidence>
<feature type="modified residue" description="Phosphohistidine" evidence="2">
    <location>
        <position position="59"/>
    </location>
</feature>
<dbReference type="RefSeq" id="WP_163085991.1">
    <property type="nucleotide sequence ID" value="NZ_JAAAWN010000014.1"/>
</dbReference>
<dbReference type="EMBL" id="JAAAWN010000014">
    <property type="protein sequence ID" value="NDV91882.1"/>
    <property type="molecule type" value="Genomic_DNA"/>
</dbReference>
<keyword evidence="4" id="KW-0808">Transferase</keyword>
<dbReference type="InterPro" id="IPR036641">
    <property type="entry name" value="HPT_dom_sf"/>
</dbReference>
<keyword evidence="4" id="KW-0418">Kinase</keyword>
<dbReference type="GO" id="GO:0004672">
    <property type="term" value="F:protein kinase activity"/>
    <property type="evidence" value="ECO:0007669"/>
    <property type="project" value="UniProtKB-ARBA"/>
</dbReference>
<name>A0A7X5LM31_9ALTE</name>